<feature type="compositionally biased region" description="Polar residues" evidence="8">
    <location>
        <begin position="94"/>
        <end position="103"/>
    </location>
</feature>
<keyword evidence="3" id="KW-0813">Transport</keyword>
<dbReference type="Proteomes" id="UP000253664">
    <property type="component" value="Unassembled WGS sequence"/>
</dbReference>
<protein>
    <recommendedName>
        <fullName evidence="13">NTF2 domain-containing protein</fullName>
    </recommendedName>
</protein>
<dbReference type="InterPro" id="IPR057125">
    <property type="entry name" value="NXF1/2/3/5-like_LRR"/>
</dbReference>
<dbReference type="InterPro" id="IPR018222">
    <property type="entry name" value="Nuclear_transport_factor_2_euk"/>
</dbReference>
<feature type="region of interest" description="Disordered" evidence="8">
    <location>
        <begin position="1"/>
        <end position="103"/>
    </location>
</feature>
<dbReference type="InterPro" id="IPR009060">
    <property type="entry name" value="UBA-like_sf"/>
</dbReference>
<dbReference type="SUPFAM" id="SSF54427">
    <property type="entry name" value="NTF2-like"/>
    <property type="match status" value="1"/>
</dbReference>
<evidence type="ECO:0000256" key="4">
    <source>
        <dbReference type="ARBA" id="ARBA00022614"/>
    </source>
</evidence>
<evidence type="ECO:0000256" key="2">
    <source>
        <dbReference type="ARBA" id="ARBA00009285"/>
    </source>
</evidence>
<dbReference type="InterPro" id="IPR032675">
    <property type="entry name" value="LRR_dom_sf"/>
</dbReference>
<dbReference type="PROSITE" id="PS51281">
    <property type="entry name" value="TAP_C"/>
    <property type="match status" value="1"/>
</dbReference>
<dbReference type="EMBL" id="LKCN02000003">
    <property type="protein sequence ID" value="RCI15028.1"/>
    <property type="molecule type" value="Genomic_DNA"/>
</dbReference>
<dbReference type="PANTHER" id="PTHR10662">
    <property type="entry name" value="NUCLEAR RNA EXPORT FACTOR"/>
    <property type="match status" value="1"/>
</dbReference>
<comment type="similarity">
    <text evidence="2">Belongs to the NXF family.</text>
</comment>
<accession>A0A367LKS5</accession>
<dbReference type="SMART" id="SM00804">
    <property type="entry name" value="TAP_C"/>
    <property type="match status" value="1"/>
</dbReference>
<organism evidence="11 12">
    <name type="scientific">Ophiocordyceps polyrhachis-furcata BCC 54312</name>
    <dbReference type="NCBI Taxonomy" id="1330021"/>
    <lineage>
        <taxon>Eukaryota</taxon>
        <taxon>Fungi</taxon>
        <taxon>Dikarya</taxon>
        <taxon>Ascomycota</taxon>
        <taxon>Pezizomycotina</taxon>
        <taxon>Sordariomycetes</taxon>
        <taxon>Hypocreomycetidae</taxon>
        <taxon>Hypocreales</taxon>
        <taxon>Ophiocordycipitaceae</taxon>
        <taxon>Ophiocordyceps</taxon>
    </lineage>
</organism>
<dbReference type="Pfam" id="PF22602">
    <property type="entry name" value="NXF_NTF2"/>
    <property type="match status" value="1"/>
</dbReference>
<evidence type="ECO:0000256" key="8">
    <source>
        <dbReference type="SAM" id="MobiDB-lite"/>
    </source>
</evidence>
<dbReference type="InterPro" id="IPR032710">
    <property type="entry name" value="NTF2-like_dom_sf"/>
</dbReference>
<dbReference type="InterPro" id="IPR005637">
    <property type="entry name" value="TAP_C_dom"/>
</dbReference>
<evidence type="ECO:0000313" key="12">
    <source>
        <dbReference type="Proteomes" id="UP000253664"/>
    </source>
</evidence>
<dbReference type="AlphaFoldDB" id="A0A367LKS5"/>
<evidence type="ECO:0000256" key="7">
    <source>
        <dbReference type="ARBA" id="ARBA00023242"/>
    </source>
</evidence>
<dbReference type="PANTHER" id="PTHR10662:SF22">
    <property type="entry name" value="NUCLEAR RNA EXPORT FACTOR 1"/>
    <property type="match status" value="1"/>
</dbReference>
<keyword evidence="12" id="KW-1185">Reference proteome</keyword>
<evidence type="ECO:0000256" key="5">
    <source>
        <dbReference type="ARBA" id="ARBA00022737"/>
    </source>
</evidence>
<evidence type="ECO:0000259" key="10">
    <source>
        <dbReference type="PROSITE" id="PS51281"/>
    </source>
</evidence>
<comment type="subcellular location">
    <subcellularLocation>
        <location evidence="1">Nucleus</location>
    </subcellularLocation>
</comment>
<dbReference type="SUPFAM" id="SSF46934">
    <property type="entry name" value="UBA-like"/>
    <property type="match status" value="1"/>
</dbReference>
<dbReference type="InterPro" id="IPR030217">
    <property type="entry name" value="NXF_fam"/>
</dbReference>
<feature type="domain" description="TAP-C" evidence="10">
    <location>
        <begin position="602"/>
        <end position="655"/>
    </location>
</feature>
<keyword evidence="5" id="KW-0677">Repeat</keyword>
<dbReference type="Gene3D" id="3.10.450.50">
    <property type="match status" value="1"/>
</dbReference>
<dbReference type="Gene3D" id="1.10.8.10">
    <property type="entry name" value="DNA helicase RuvA subunit, C-terminal domain"/>
    <property type="match status" value="1"/>
</dbReference>
<dbReference type="Pfam" id="PF24048">
    <property type="entry name" value="LRR_NXF1-5"/>
    <property type="match status" value="1"/>
</dbReference>
<dbReference type="STRING" id="1330021.A0A367LKS5"/>
<dbReference type="SUPFAM" id="SSF52058">
    <property type="entry name" value="L domain-like"/>
    <property type="match status" value="1"/>
</dbReference>
<evidence type="ECO:0000313" key="11">
    <source>
        <dbReference type="EMBL" id="RCI15028.1"/>
    </source>
</evidence>
<evidence type="ECO:0000256" key="1">
    <source>
        <dbReference type="ARBA" id="ARBA00004123"/>
    </source>
</evidence>
<feature type="compositionally biased region" description="Basic and acidic residues" evidence="8">
    <location>
        <begin position="8"/>
        <end position="17"/>
    </location>
</feature>
<evidence type="ECO:0000259" key="9">
    <source>
        <dbReference type="PROSITE" id="PS50177"/>
    </source>
</evidence>
<dbReference type="GO" id="GO:0016973">
    <property type="term" value="P:poly(A)+ mRNA export from nucleus"/>
    <property type="evidence" value="ECO:0007669"/>
    <property type="project" value="TreeGrafter"/>
</dbReference>
<evidence type="ECO:0000256" key="6">
    <source>
        <dbReference type="ARBA" id="ARBA00022816"/>
    </source>
</evidence>
<keyword evidence="6" id="KW-0509">mRNA transport</keyword>
<reference evidence="11 12" key="1">
    <citation type="journal article" date="2015" name="BMC Genomics">
        <title>Insights from the genome of Ophiocordyceps polyrhachis-furcata to pathogenicity and host specificity in insect fungi.</title>
        <authorList>
            <person name="Wichadakul D."/>
            <person name="Kobmoo N."/>
            <person name="Ingsriswang S."/>
            <person name="Tangphatsornruang S."/>
            <person name="Chantasingh D."/>
            <person name="Luangsa-ard J.J."/>
            <person name="Eurwilaichitr L."/>
        </authorList>
    </citation>
    <scope>NUCLEOTIDE SEQUENCE [LARGE SCALE GENOMIC DNA]</scope>
    <source>
        <strain evidence="11 12">BCC 54312</strain>
    </source>
</reference>
<comment type="caution">
    <text evidence="11">The sequence shown here is derived from an EMBL/GenBank/DDBJ whole genome shotgun (WGS) entry which is preliminary data.</text>
</comment>
<keyword evidence="4" id="KW-0433">Leucine-rich repeat</keyword>
<feature type="domain" description="NTF2" evidence="9">
    <location>
        <begin position="404"/>
        <end position="578"/>
    </location>
</feature>
<dbReference type="GO" id="GO:0005634">
    <property type="term" value="C:nucleus"/>
    <property type="evidence" value="ECO:0007669"/>
    <property type="project" value="UniProtKB-SubCell"/>
</dbReference>
<dbReference type="PROSITE" id="PS51450">
    <property type="entry name" value="LRR"/>
    <property type="match status" value="1"/>
</dbReference>
<gene>
    <name evidence="11" type="ORF">L249_6861</name>
</gene>
<sequence length="658" mass="73450">MAPRSFRSSRESRDSPYRIRGMSGDGIAKRRALTRVDVDGDLDMDGTGKRLEKSVPTGPSGSRRPTRSVNYEGPRNSRGLSRRPQTAMRRQRGGLNSTNVRFPENTSRFRGKLMFLRVHGLKQSKAATNEDGGLGDLVNFLERKALAFTTGRPQRHVMIKKSHSAGDYVFIGASKEDAEEILKLNTFTFAGIQLEIVESDDGLQFESKATESEETQELRAKLQAILSQRYQGANKLLKLDNLANDPELVQLGMFENRERALKTFKGLMAICDGLFKTATEKREAIESISIANNGIDDISQVDSLAATFPQLKNLDMSDNAIKDMSALERWKGKFSQLETVYTSGNPLEVMEGNYQAMLLEWFPKLQIINGVQVRSAEQIEQLAAASRPQPIPQNGPDFRDVNGIGENFLLEFFAAYDKDRQGLASRFYDEDSKFSIAVDTRSVRDSKMPPAIPWSAYIKMSRNMTRITTVHGRIQRLFKGVSVIKDVWQGLPLTNHPDIKEDLSKYIMDCQPLLGLADPNGQRRTNVDGLIISVHGEFEELDRKSGERGRRSFSRTFVLGPGKAGNGPIRVVSDLLSLRKYNTLPNVFAAQCQTTTAPTANDQHQAMIAELSRQTGMVGEYCAMCLSQVDWHFDKAIAAFHERRAQLPAEAFAPAPQG</sequence>
<dbReference type="Pfam" id="PF03943">
    <property type="entry name" value="TAP_C"/>
    <property type="match status" value="1"/>
</dbReference>
<proteinExistence type="inferred from homology"/>
<dbReference type="Gene3D" id="3.80.10.10">
    <property type="entry name" value="Ribonuclease Inhibitor"/>
    <property type="match status" value="1"/>
</dbReference>
<evidence type="ECO:0000256" key="3">
    <source>
        <dbReference type="ARBA" id="ARBA00022448"/>
    </source>
</evidence>
<dbReference type="GO" id="GO:0003723">
    <property type="term" value="F:RNA binding"/>
    <property type="evidence" value="ECO:0007669"/>
    <property type="project" value="TreeGrafter"/>
</dbReference>
<dbReference type="OrthoDB" id="25872at2759"/>
<dbReference type="CDD" id="cd14342">
    <property type="entry name" value="UBA_TAP-C"/>
    <property type="match status" value="1"/>
</dbReference>
<keyword evidence="7" id="KW-0539">Nucleus</keyword>
<dbReference type="PROSITE" id="PS50177">
    <property type="entry name" value="NTF2_DOMAIN"/>
    <property type="match status" value="1"/>
</dbReference>
<evidence type="ECO:0008006" key="13">
    <source>
        <dbReference type="Google" id="ProtNLM"/>
    </source>
</evidence>
<name>A0A367LKS5_9HYPO</name>
<dbReference type="InterPro" id="IPR001611">
    <property type="entry name" value="Leu-rich_rpt"/>
</dbReference>
<dbReference type="InterPro" id="IPR002075">
    <property type="entry name" value="NTF2_dom"/>
</dbReference>